<dbReference type="GO" id="GO:0008033">
    <property type="term" value="P:tRNA processing"/>
    <property type="evidence" value="ECO:0007669"/>
    <property type="project" value="UniProtKB-KW"/>
</dbReference>
<evidence type="ECO:0000256" key="2">
    <source>
        <dbReference type="ARBA" id="ARBA00004496"/>
    </source>
</evidence>
<dbReference type="GO" id="GO:0000408">
    <property type="term" value="C:EKC/KEOPS complex"/>
    <property type="evidence" value="ECO:0007669"/>
    <property type="project" value="TreeGrafter"/>
</dbReference>
<keyword evidence="11" id="KW-1185">Reference proteome</keyword>
<dbReference type="FunFam" id="3.30.310.50:FF:000005">
    <property type="entry name" value="L antigen family member 3"/>
    <property type="match status" value="1"/>
</dbReference>
<accession>A0A8C6HRG0</accession>
<evidence type="ECO:0000256" key="6">
    <source>
        <dbReference type="ARBA" id="ARBA00023242"/>
    </source>
</evidence>
<dbReference type="Pfam" id="PF09341">
    <property type="entry name" value="Pcc1"/>
    <property type="match status" value="1"/>
</dbReference>
<name>A0A8C6HRG0_MUSSI</name>
<dbReference type="PANTHER" id="PTHR31283:SF19">
    <property type="entry name" value="EKC_KEOPS COMPLEX SUBUNIT LAGE3"/>
    <property type="match status" value="1"/>
</dbReference>
<evidence type="ECO:0000256" key="4">
    <source>
        <dbReference type="ARBA" id="ARBA00022490"/>
    </source>
</evidence>
<evidence type="ECO:0000256" key="1">
    <source>
        <dbReference type="ARBA" id="ARBA00004123"/>
    </source>
</evidence>
<comment type="function">
    <text evidence="7">Component of the EKC/KEOPS complex that is required for the formation of a threonylcarbamoyl group on adenosine at position 37 (t(6)A37) in tRNAs that read codons beginning with adenine. The complex is probably involved in the transfer of the threonylcarbamoyl moiety of threonylcarbamoyl-AMP (TC-AMP) to the N6 group of A37. LAGE3 functions as a dimerization module for the complex.</text>
</comment>
<evidence type="ECO:0000313" key="10">
    <source>
        <dbReference type="Ensembl" id="ENSMSIP00000025408.1"/>
    </source>
</evidence>
<dbReference type="PANTHER" id="PTHR31283">
    <property type="entry name" value="EKC/KEOPS COMPLEX SUBUNIT PCC1 FAMILY MEMBER"/>
    <property type="match status" value="1"/>
</dbReference>
<evidence type="ECO:0000256" key="3">
    <source>
        <dbReference type="ARBA" id="ARBA00007073"/>
    </source>
</evidence>
<reference evidence="10" key="2">
    <citation type="submission" date="2025-09" db="UniProtKB">
        <authorList>
            <consortium name="Ensembl"/>
        </authorList>
    </citation>
    <scope>IDENTIFICATION</scope>
</reference>
<reference evidence="10" key="1">
    <citation type="submission" date="2025-08" db="UniProtKB">
        <authorList>
            <consortium name="Ensembl"/>
        </authorList>
    </citation>
    <scope>IDENTIFICATION</scope>
</reference>
<evidence type="ECO:0000256" key="7">
    <source>
        <dbReference type="ARBA" id="ARBA00053047"/>
    </source>
</evidence>
<protein>
    <recommendedName>
        <fullName evidence="9">L antigen family member 3</fullName>
    </recommendedName>
</protein>
<dbReference type="GO" id="GO:0070525">
    <property type="term" value="P:tRNA threonylcarbamoyladenosine metabolic process"/>
    <property type="evidence" value="ECO:0007669"/>
    <property type="project" value="TreeGrafter"/>
</dbReference>
<evidence type="ECO:0000313" key="11">
    <source>
        <dbReference type="Proteomes" id="UP000694415"/>
    </source>
</evidence>
<evidence type="ECO:0000256" key="9">
    <source>
        <dbReference type="ARBA" id="ARBA00076355"/>
    </source>
</evidence>
<keyword evidence="5" id="KW-0819">tRNA processing</keyword>
<sequence>MQTAHTGLSHTADGAYGPTSRCCSGNAGTKAVIPSGAHPVGRALEASRNPSKSIVPLTQRPGSRYRRFALFVPFPTSLEAEIACGSLVPDVEPHRGLVGKELKVSGCLLEVRWIAEDSRLLRISIINFLDQLSLVVNTIQLFGSPQVSCCN</sequence>
<keyword evidence="6" id="KW-0539">Nucleus</keyword>
<comment type="subunit">
    <text evidence="8">Component of the EKC/KEOPS complex composed of at least GON7, TP53RK, TPRKB, OSGEP and LAGE3; the whole complex dimerizes.</text>
</comment>
<dbReference type="Gene3D" id="3.30.310.50">
    <property type="entry name" value="Alpha-D-phosphohexomutase, C-terminal domain"/>
    <property type="match status" value="1"/>
</dbReference>
<comment type="similarity">
    <text evidence="3">Belongs to the CTAG/PCC1 family.</text>
</comment>
<evidence type="ECO:0000256" key="8">
    <source>
        <dbReference type="ARBA" id="ARBA00062157"/>
    </source>
</evidence>
<dbReference type="Proteomes" id="UP000694415">
    <property type="component" value="Unplaced"/>
</dbReference>
<dbReference type="GO" id="GO:0005737">
    <property type="term" value="C:cytoplasm"/>
    <property type="evidence" value="ECO:0007669"/>
    <property type="project" value="UniProtKB-SubCell"/>
</dbReference>
<evidence type="ECO:0000256" key="5">
    <source>
        <dbReference type="ARBA" id="ARBA00022694"/>
    </source>
</evidence>
<comment type="subcellular location">
    <subcellularLocation>
        <location evidence="2">Cytoplasm</location>
    </subcellularLocation>
    <subcellularLocation>
        <location evidence="1">Nucleus</location>
    </subcellularLocation>
</comment>
<dbReference type="AlphaFoldDB" id="A0A8C6HRG0"/>
<dbReference type="Ensembl" id="ENSMSIT00000032074.1">
    <property type="protein sequence ID" value="ENSMSIP00000025408.1"/>
    <property type="gene ID" value="ENSMSIG00000021468.1"/>
</dbReference>
<dbReference type="GeneTree" id="ENSGT00410000025802"/>
<proteinExistence type="inferred from homology"/>
<dbReference type="GO" id="GO:0005634">
    <property type="term" value="C:nucleus"/>
    <property type="evidence" value="ECO:0007669"/>
    <property type="project" value="UniProtKB-SubCell"/>
</dbReference>
<dbReference type="InterPro" id="IPR015419">
    <property type="entry name" value="CTAG/Pcc1"/>
</dbReference>
<organism evidence="10 11">
    <name type="scientific">Mus spicilegus</name>
    <name type="common">Mound-building mouse</name>
    <dbReference type="NCBI Taxonomy" id="10103"/>
    <lineage>
        <taxon>Eukaryota</taxon>
        <taxon>Metazoa</taxon>
        <taxon>Chordata</taxon>
        <taxon>Craniata</taxon>
        <taxon>Vertebrata</taxon>
        <taxon>Euteleostomi</taxon>
        <taxon>Mammalia</taxon>
        <taxon>Eutheria</taxon>
        <taxon>Euarchontoglires</taxon>
        <taxon>Glires</taxon>
        <taxon>Rodentia</taxon>
        <taxon>Myomorpha</taxon>
        <taxon>Muroidea</taxon>
        <taxon>Muridae</taxon>
        <taxon>Murinae</taxon>
        <taxon>Mus</taxon>
        <taxon>Mus</taxon>
    </lineage>
</organism>
<keyword evidence="4" id="KW-0963">Cytoplasm</keyword>